<proteinExistence type="predicted"/>
<accession>A0A2C9LYS8</accession>
<organism evidence="3 4">
    <name type="scientific">Biomphalaria glabrata</name>
    <name type="common">Bloodfluke planorb</name>
    <name type="synonym">Freshwater snail</name>
    <dbReference type="NCBI Taxonomy" id="6526"/>
    <lineage>
        <taxon>Eukaryota</taxon>
        <taxon>Metazoa</taxon>
        <taxon>Spiralia</taxon>
        <taxon>Lophotrochozoa</taxon>
        <taxon>Mollusca</taxon>
        <taxon>Gastropoda</taxon>
        <taxon>Heterobranchia</taxon>
        <taxon>Euthyneura</taxon>
        <taxon>Panpulmonata</taxon>
        <taxon>Hygrophila</taxon>
        <taxon>Lymnaeoidea</taxon>
        <taxon>Planorbidae</taxon>
        <taxon>Biomphalaria</taxon>
    </lineage>
</organism>
<feature type="region of interest" description="Disordered" evidence="1">
    <location>
        <begin position="1"/>
        <end position="64"/>
    </location>
</feature>
<sequence>MSSRPRPVTATVTKPRWMQTPSPDTMRKIRRRSVESSGSTASLTSLLDHSSFNSASEDELKTEADVQKMFDLDTKDDVYNKRERNFIDGTYRITSATKSKYIESRLSAWEQWVIEKAKDDQRKKMSEKQKKEEAKIEKEKLEQEKRAKQMKAQVVRQSWVQKKNQETVLKKKLEKEKQNDEQRKKKETEQQIKQKAAEKFAEWQEMKAKEEKEKRKKIKEENQRLQEEEAKRKKMADQKFQEWLKKVHKRPKSAPNSFGYLSGKMTGYHDRSAYPQPSFFNPIPWQPPPVPTSTSAEKNQKTKVKPYKWNPDKYI</sequence>
<dbReference type="VEuPathDB" id="VectorBase:BGLAX_038102"/>
<dbReference type="InterPro" id="IPR025259">
    <property type="entry name" value="CCDC34/181"/>
</dbReference>
<feature type="compositionally biased region" description="Low complexity" evidence="1">
    <location>
        <begin position="35"/>
        <end position="47"/>
    </location>
</feature>
<evidence type="ECO:0000259" key="2">
    <source>
        <dbReference type="Pfam" id="PF13904"/>
    </source>
</evidence>
<protein>
    <recommendedName>
        <fullName evidence="2">Coiled-coil domain-containing protein</fullName>
    </recommendedName>
</protein>
<dbReference type="PANTHER" id="PTHR23247">
    <property type="entry name" value="NY-REN-41 ANTIGEN L15 -RELATED"/>
    <property type="match status" value="1"/>
</dbReference>
<dbReference type="VEuPathDB" id="VectorBase:BGLB036420"/>
<feature type="compositionally biased region" description="Basic and acidic residues" evidence="1">
    <location>
        <begin position="163"/>
        <end position="245"/>
    </location>
</feature>
<gene>
    <name evidence="3" type="primary">106064174</name>
</gene>
<feature type="region of interest" description="Disordered" evidence="1">
    <location>
        <begin position="118"/>
        <end position="315"/>
    </location>
</feature>
<dbReference type="RefSeq" id="XP_013078131.2">
    <property type="nucleotide sequence ID" value="XM_013222677.2"/>
</dbReference>
<dbReference type="EnsemblMetazoa" id="BGLB036420-RB">
    <property type="protein sequence ID" value="BGLB036420-PB"/>
    <property type="gene ID" value="BGLB036420"/>
</dbReference>
<dbReference type="KEGG" id="bgt:106064174"/>
<feature type="compositionally biased region" description="Basic and acidic residues" evidence="1">
    <location>
        <begin position="118"/>
        <end position="147"/>
    </location>
</feature>
<evidence type="ECO:0000313" key="3">
    <source>
        <dbReference type="EnsemblMetazoa" id="BGLB036420-PA"/>
    </source>
</evidence>
<dbReference type="EnsemblMetazoa" id="BGLB036420-RA">
    <property type="protein sequence ID" value="BGLB036420-PA"/>
    <property type="gene ID" value="BGLB036420"/>
</dbReference>
<dbReference type="Proteomes" id="UP000076420">
    <property type="component" value="Unassembled WGS sequence"/>
</dbReference>
<dbReference type="AlphaFoldDB" id="A0A2C9LYS8"/>
<reference evidence="3" key="1">
    <citation type="submission" date="2020-05" db="UniProtKB">
        <authorList>
            <consortium name="EnsemblMetazoa"/>
        </authorList>
    </citation>
    <scope>IDENTIFICATION</scope>
    <source>
        <strain evidence="3">BB02</strain>
    </source>
</reference>
<dbReference type="STRING" id="6526.A0A2C9LYS8"/>
<evidence type="ECO:0000313" key="4">
    <source>
        <dbReference type="Proteomes" id="UP000076420"/>
    </source>
</evidence>
<dbReference type="Pfam" id="PF13904">
    <property type="entry name" value="CCDC34"/>
    <property type="match status" value="1"/>
</dbReference>
<evidence type="ECO:0000256" key="1">
    <source>
        <dbReference type="SAM" id="MobiDB-lite"/>
    </source>
</evidence>
<name>A0A2C9LYS8_BIOGL</name>
<feature type="domain" description="Coiled-coil" evidence="2">
    <location>
        <begin position="106"/>
        <end position="285"/>
    </location>
</feature>
<dbReference type="RefSeq" id="XP_013078132.2">
    <property type="nucleotide sequence ID" value="XM_013222678.2"/>
</dbReference>
<dbReference type="InterPro" id="IPR045323">
    <property type="entry name" value="CCDC34"/>
</dbReference>
<dbReference type="OrthoDB" id="5981665at2759"/>
<dbReference type="PANTHER" id="PTHR23247:SF2">
    <property type="entry name" value="COILED-COIL DOMAIN-CONTAINING PROTEIN 34"/>
    <property type="match status" value="1"/>
</dbReference>